<proteinExistence type="predicted"/>
<evidence type="ECO:0008006" key="2">
    <source>
        <dbReference type="Google" id="ProtNLM"/>
    </source>
</evidence>
<dbReference type="GO" id="GO:0030638">
    <property type="term" value="P:polyketide metabolic process"/>
    <property type="evidence" value="ECO:0007669"/>
    <property type="project" value="InterPro"/>
</dbReference>
<name>F8LD67_9BACT</name>
<dbReference type="EMBL" id="FR872653">
    <property type="protein sequence ID" value="CCB91343.1"/>
    <property type="molecule type" value="Genomic_DNA"/>
</dbReference>
<dbReference type="AlphaFoldDB" id="F8LD67"/>
<accession>F8LD67</accession>
<evidence type="ECO:0000313" key="1">
    <source>
        <dbReference type="EMBL" id="CCB91343.1"/>
    </source>
</evidence>
<dbReference type="Gene3D" id="3.10.450.50">
    <property type="match status" value="1"/>
</dbReference>
<reference evidence="1" key="1">
    <citation type="submission" date="2011-05" db="EMBL/GenBank/DDBJ databases">
        <title>Unity in variety -- the pan-genome of the Chlamydiae.</title>
        <authorList>
            <person name="Collingro A."/>
            <person name="Tischler P."/>
            <person name="Weinmaier T."/>
            <person name="Penz T."/>
            <person name="Heinz E."/>
            <person name="Brunham R.C."/>
            <person name="Read T.D."/>
            <person name="Bavoil P.M."/>
            <person name="Sachse K."/>
            <person name="Kahane S."/>
            <person name="Friedman M.G."/>
            <person name="Rattei T."/>
            <person name="Myers G.S.A."/>
            <person name="Horn M."/>
        </authorList>
    </citation>
    <scope>NUCLEOTIDE SEQUENCE</scope>
    <source>
        <strain evidence="1">2032/99</strain>
    </source>
</reference>
<protein>
    <recommendedName>
        <fullName evidence="2">SnoaL-like domain-containing protein</fullName>
    </recommendedName>
</protein>
<dbReference type="InterPro" id="IPR032710">
    <property type="entry name" value="NTF2-like_dom_sf"/>
</dbReference>
<sequence length="143" mass="16348">MDDIERVVSFFESIEKSDWNTLQEIIADDFKYFESTPDPIGKEIWLDFQIAIQTAFPDWAYNIQKVERINNAIEVTVSITGTHLGELNLPIEGFSSLPATRRKIHMPEEHALISLENGKIKELRIEQKLHGSLPGLLEQLGVE</sequence>
<gene>
    <name evidence="1" type="ORF">WCH_AD00850</name>
</gene>
<dbReference type="SUPFAM" id="SSF54427">
    <property type="entry name" value="NTF2-like"/>
    <property type="match status" value="1"/>
</dbReference>
<organism evidence="1">
    <name type="scientific">Waddlia chondrophila 2032/99</name>
    <dbReference type="NCBI Taxonomy" id="765953"/>
    <lineage>
        <taxon>Bacteria</taxon>
        <taxon>Pseudomonadati</taxon>
        <taxon>Chlamydiota</taxon>
        <taxon>Chlamydiia</taxon>
        <taxon>Parachlamydiales</taxon>
        <taxon>Waddliaceae</taxon>
        <taxon>Waddlia</taxon>
    </lineage>
</organism>
<dbReference type="InterPro" id="IPR009959">
    <property type="entry name" value="Cyclase_SnoaL-like"/>
</dbReference>
<dbReference type="Pfam" id="PF07366">
    <property type="entry name" value="SnoaL"/>
    <property type="match status" value="1"/>
</dbReference>